<gene>
    <name evidence="1" type="ORF">FHU29_000957</name>
</gene>
<dbReference type="AlphaFoldDB" id="A0A839RKC0"/>
<keyword evidence="2" id="KW-1185">Reference proteome</keyword>
<dbReference type="EMBL" id="JACHWS010000001">
    <property type="protein sequence ID" value="MBB3036523.1"/>
    <property type="molecule type" value="Genomic_DNA"/>
</dbReference>
<reference evidence="1 2" key="1">
    <citation type="submission" date="2020-08" db="EMBL/GenBank/DDBJ databases">
        <title>Sequencing the genomes of 1000 actinobacteria strains.</title>
        <authorList>
            <person name="Klenk H.-P."/>
        </authorList>
    </citation>
    <scope>NUCLEOTIDE SEQUENCE [LARGE SCALE GENOMIC DNA]</scope>
    <source>
        <strain evidence="1 2">DSM 45258</strain>
    </source>
</reference>
<protein>
    <recommendedName>
        <fullName evidence="3">Peptidase C51 domain-containing protein</fullName>
    </recommendedName>
</protein>
<proteinExistence type="predicted"/>
<dbReference type="Proteomes" id="UP000567922">
    <property type="component" value="Unassembled WGS sequence"/>
</dbReference>
<evidence type="ECO:0008006" key="3">
    <source>
        <dbReference type="Google" id="ProtNLM"/>
    </source>
</evidence>
<sequence>MVLYAPGSKFTQHTSIVVRNDDGALTTVGGNEFIRGEVAARNVGMGHSGIIGYGVL</sequence>
<comment type="caution">
    <text evidence="1">The sequence shown here is derived from an EMBL/GenBank/DDBJ whole genome shotgun (WGS) entry which is preliminary data.</text>
</comment>
<dbReference type="RefSeq" id="WP_232323040.1">
    <property type="nucleotide sequence ID" value="NZ_JACHWS010000001.1"/>
</dbReference>
<organism evidence="1 2">
    <name type="scientific">Hoyosella altamirensis</name>
    <dbReference type="NCBI Taxonomy" id="616997"/>
    <lineage>
        <taxon>Bacteria</taxon>
        <taxon>Bacillati</taxon>
        <taxon>Actinomycetota</taxon>
        <taxon>Actinomycetes</taxon>
        <taxon>Mycobacteriales</taxon>
        <taxon>Hoyosellaceae</taxon>
        <taxon>Hoyosella</taxon>
    </lineage>
</organism>
<evidence type="ECO:0000313" key="1">
    <source>
        <dbReference type="EMBL" id="MBB3036523.1"/>
    </source>
</evidence>
<evidence type="ECO:0000313" key="2">
    <source>
        <dbReference type="Proteomes" id="UP000567922"/>
    </source>
</evidence>
<accession>A0A839RKC0</accession>
<name>A0A839RKC0_9ACTN</name>